<dbReference type="Proteomes" id="UP000724148">
    <property type="component" value="Unassembled WGS sequence"/>
</dbReference>
<keyword evidence="1" id="KW-0472">Membrane</keyword>
<name>A0A931SBK9_9BACT</name>
<feature type="domain" description="Mur ligase N-terminal catalytic" evidence="2">
    <location>
        <begin position="10"/>
        <end position="108"/>
    </location>
</feature>
<organism evidence="4 5">
    <name type="scientific">Candidatus Sungiibacteriota bacterium</name>
    <dbReference type="NCBI Taxonomy" id="2750080"/>
    <lineage>
        <taxon>Bacteria</taxon>
        <taxon>Candidatus Sungiibacteriota</taxon>
    </lineage>
</organism>
<dbReference type="PANTHER" id="PTHR43445">
    <property type="entry name" value="UDP-N-ACETYLMURAMATE--L-ALANINE LIGASE-RELATED"/>
    <property type="match status" value="1"/>
</dbReference>
<dbReference type="InterPro" id="IPR050061">
    <property type="entry name" value="MurCDEF_pg_biosynth"/>
</dbReference>
<dbReference type="Gene3D" id="3.40.50.720">
    <property type="entry name" value="NAD(P)-binding Rossmann-like Domain"/>
    <property type="match status" value="1"/>
</dbReference>
<dbReference type="Pfam" id="PF08245">
    <property type="entry name" value="Mur_ligase_M"/>
    <property type="match status" value="1"/>
</dbReference>
<dbReference type="SUPFAM" id="SSF53623">
    <property type="entry name" value="MurD-like peptide ligases, catalytic domain"/>
    <property type="match status" value="1"/>
</dbReference>
<evidence type="ECO:0000259" key="2">
    <source>
        <dbReference type="Pfam" id="PF01225"/>
    </source>
</evidence>
<dbReference type="EMBL" id="JACOZA010000055">
    <property type="protein sequence ID" value="MBI2096929.1"/>
    <property type="molecule type" value="Genomic_DNA"/>
</dbReference>
<feature type="transmembrane region" description="Helical" evidence="1">
    <location>
        <begin position="9"/>
        <end position="27"/>
    </location>
</feature>
<sequence>MAAKKSTKWVYFIGIGGIGMSALARYYKARKWAVSGSDLAWSGITKELAKEGVKVKIGHKKGNLPAGLALVIYSQAIRSSNPELREARRRGVRVAPYPEIVGELTRTYTTIAVAGAHGKSTTTALASLVMIKGGLDPTVIVGAKLKEFGGKNFRAGHGTFLALEADEFGKSFLHYSPAFAIVTNIDNEHLDTYKNIANIKKNFLKFLGNTKIGGTLILNKSSKPLIGLKKKIGKIAEVKNLKIIWYSLRSPAARKIENIIKIPGKHNVSNALAAY</sequence>
<keyword evidence="1" id="KW-0812">Transmembrane</keyword>
<accession>A0A931SBK9</accession>
<dbReference type="PANTHER" id="PTHR43445:SF3">
    <property type="entry name" value="UDP-N-ACETYLMURAMATE--L-ALANINE LIGASE"/>
    <property type="match status" value="1"/>
</dbReference>
<keyword evidence="4" id="KW-0436">Ligase</keyword>
<dbReference type="InterPro" id="IPR036565">
    <property type="entry name" value="Mur-like_cat_sf"/>
</dbReference>
<proteinExistence type="predicted"/>
<dbReference type="AlphaFoldDB" id="A0A931SBK9"/>
<dbReference type="GO" id="GO:0005524">
    <property type="term" value="F:ATP binding"/>
    <property type="evidence" value="ECO:0007669"/>
    <property type="project" value="InterPro"/>
</dbReference>
<evidence type="ECO:0000256" key="1">
    <source>
        <dbReference type="SAM" id="Phobius"/>
    </source>
</evidence>
<dbReference type="GO" id="GO:0008763">
    <property type="term" value="F:UDP-N-acetylmuramate-L-alanine ligase activity"/>
    <property type="evidence" value="ECO:0007669"/>
    <property type="project" value="UniProtKB-EC"/>
</dbReference>
<keyword evidence="1" id="KW-1133">Transmembrane helix</keyword>
<dbReference type="Pfam" id="PF01225">
    <property type="entry name" value="Mur_ligase"/>
    <property type="match status" value="1"/>
</dbReference>
<evidence type="ECO:0000313" key="5">
    <source>
        <dbReference type="Proteomes" id="UP000724148"/>
    </source>
</evidence>
<dbReference type="InterPro" id="IPR013221">
    <property type="entry name" value="Mur_ligase_cen"/>
</dbReference>
<dbReference type="Gene3D" id="3.40.1190.10">
    <property type="entry name" value="Mur-like, catalytic domain"/>
    <property type="match status" value="1"/>
</dbReference>
<dbReference type="SUPFAM" id="SSF51984">
    <property type="entry name" value="MurCD N-terminal domain"/>
    <property type="match status" value="1"/>
</dbReference>
<reference evidence="4" key="1">
    <citation type="submission" date="2020-07" db="EMBL/GenBank/DDBJ databases">
        <title>Huge and variable diversity of episymbiotic CPR bacteria and DPANN archaea in groundwater ecosystems.</title>
        <authorList>
            <person name="He C.Y."/>
            <person name="Keren R."/>
            <person name="Whittaker M."/>
            <person name="Farag I.F."/>
            <person name="Doudna J."/>
            <person name="Cate J.H.D."/>
            <person name="Banfield J.F."/>
        </authorList>
    </citation>
    <scope>NUCLEOTIDE SEQUENCE</scope>
    <source>
        <strain evidence="4">NC_groundwater_193_Ag_S-0.1um_51_7</strain>
    </source>
</reference>
<dbReference type="InterPro" id="IPR000713">
    <property type="entry name" value="Mur_ligase_N"/>
</dbReference>
<feature type="domain" description="Mur ligase central" evidence="3">
    <location>
        <begin position="113"/>
        <end position="274"/>
    </location>
</feature>
<gene>
    <name evidence="4" type="primary">murC</name>
    <name evidence="4" type="ORF">HYT40_02120</name>
</gene>
<protein>
    <submittedName>
        <fullName evidence="4">UDP-N-acetylmuramate--L-alanine ligase</fullName>
        <ecNumber evidence="4">6.3.2.8</ecNumber>
    </submittedName>
</protein>
<evidence type="ECO:0000313" key="4">
    <source>
        <dbReference type="EMBL" id="MBI2096929.1"/>
    </source>
</evidence>
<feature type="non-terminal residue" evidence="4">
    <location>
        <position position="275"/>
    </location>
</feature>
<dbReference type="EC" id="6.3.2.8" evidence="4"/>
<evidence type="ECO:0000259" key="3">
    <source>
        <dbReference type="Pfam" id="PF08245"/>
    </source>
</evidence>
<comment type="caution">
    <text evidence="4">The sequence shown here is derived from an EMBL/GenBank/DDBJ whole genome shotgun (WGS) entry which is preliminary data.</text>
</comment>